<evidence type="ECO:0000313" key="2">
    <source>
        <dbReference type="Proteomes" id="UP001279734"/>
    </source>
</evidence>
<evidence type="ECO:0000313" key="1">
    <source>
        <dbReference type="EMBL" id="GMH16405.1"/>
    </source>
</evidence>
<proteinExistence type="predicted"/>
<accession>A0AAD3ST04</accession>
<dbReference type="EMBL" id="BSYO01000016">
    <property type="protein sequence ID" value="GMH16405.1"/>
    <property type="molecule type" value="Genomic_DNA"/>
</dbReference>
<dbReference type="Proteomes" id="UP001279734">
    <property type="component" value="Unassembled WGS sequence"/>
</dbReference>
<sequence>MEVLAKASCVGNSRIAELKTRGLTRNSDTRRAGIDFRWTEHSRGVRTCIDDQEKNNGRICLPTMLPIVLVSVLILRPEFQSYPTLKGAVANEATRCHLHIECSYYVLNFLFG</sequence>
<name>A0AAD3ST04_NEPGR</name>
<reference evidence="1" key="1">
    <citation type="submission" date="2023-05" db="EMBL/GenBank/DDBJ databases">
        <title>Nepenthes gracilis genome sequencing.</title>
        <authorList>
            <person name="Fukushima K."/>
        </authorList>
    </citation>
    <scope>NUCLEOTIDE SEQUENCE</scope>
    <source>
        <strain evidence="1">SING2019-196</strain>
    </source>
</reference>
<organism evidence="1 2">
    <name type="scientific">Nepenthes gracilis</name>
    <name type="common">Slender pitcher plant</name>
    <dbReference type="NCBI Taxonomy" id="150966"/>
    <lineage>
        <taxon>Eukaryota</taxon>
        <taxon>Viridiplantae</taxon>
        <taxon>Streptophyta</taxon>
        <taxon>Embryophyta</taxon>
        <taxon>Tracheophyta</taxon>
        <taxon>Spermatophyta</taxon>
        <taxon>Magnoliopsida</taxon>
        <taxon>eudicotyledons</taxon>
        <taxon>Gunneridae</taxon>
        <taxon>Pentapetalae</taxon>
        <taxon>Caryophyllales</taxon>
        <taxon>Nepenthaceae</taxon>
        <taxon>Nepenthes</taxon>
    </lineage>
</organism>
<keyword evidence="2" id="KW-1185">Reference proteome</keyword>
<dbReference type="AlphaFoldDB" id="A0AAD3ST04"/>
<gene>
    <name evidence="1" type="ORF">Nepgr_018246</name>
</gene>
<protein>
    <submittedName>
        <fullName evidence="1">Uncharacterized protein</fullName>
    </submittedName>
</protein>
<comment type="caution">
    <text evidence="1">The sequence shown here is derived from an EMBL/GenBank/DDBJ whole genome shotgun (WGS) entry which is preliminary data.</text>
</comment>